<dbReference type="InterPro" id="IPR010093">
    <property type="entry name" value="SinI_DNA-bd"/>
</dbReference>
<gene>
    <name evidence="2" type="ORF">CON65_12525</name>
</gene>
<dbReference type="EMBL" id="NVOR01000038">
    <property type="protein sequence ID" value="PED82303.1"/>
    <property type="molecule type" value="Genomic_DNA"/>
</dbReference>
<dbReference type="InterPro" id="IPR041657">
    <property type="entry name" value="HTH_17"/>
</dbReference>
<reference evidence="2 3" key="1">
    <citation type="submission" date="2017-09" db="EMBL/GenBank/DDBJ databases">
        <title>Large-scale bioinformatics analysis of Bacillus genomes uncovers conserved roles of natural products in bacterial physiology.</title>
        <authorList>
            <consortium name="Agbiome Team Llc"/>
            <person name="Bleich R.M."/>
            <person name="Grubbs K.J."/>
            <person name="Santa Maria K.C."/>
            <person name="Allen S.E."/>
            <person name="Farag S."/>
            <person name="Shank E.A."/>
            <person name="Bowers A."/>
        </authorList>
    </citation>
    <scope>NUCLEOTIDE SEQUENCE [LARGE SCALE GENOMIC DNA]</scope>
    <source>
        <strain evidence="2 3">AFS092012</strain>
    </source>
</reference>
<evidence type="ECO:0000259" key="1">
    <source>
        <dbReference type="Pfam" id="PF12728"/>
    </source>
</evidence>
<protein>
    <submittedName>
        <fullName evidence="2">Excisionase</fullName>
    </submittedName>
</protein>
<accession>A0AA91VBV9</accession>
<dbReference type="InterPro" id="IPR009061">
    <property type="entry name" value="DNA-bd_dom_put_sf"/>
</dbReference>
<sequence>MMTDFYTVKDLIEMFSVSERTVRRWIADGKLASIKIGGQVRITKDGLDKFINSNTGGRDND</sequence>
<comment type="caution">
    <text evidence="2">The sequence shown here is derived from an EMBL/GenBank/DDBJ whole genome shotgun (WGS) entry which is preliminary data.</text>
</comment>
<dbReference type="SUPFAM" id="SSF46955">
    <property type="entry name" value="Putative DNA-binding domain"/>
    <property type="match status" value="1"/>
</dbReference>
<dbReference type="NCBIfam" id="TIGR01764">
    <property type="entry name" value="excise"/>
    <property type="match status" value="1"/>
</dbReference>
<proteinExistence type="predicted"/>
<feature type="domain" description="Helix-turn-helix" evidence="1">
    <location>
        <begin position="5"/>
        <end position="54"/>
    </location>
</feature>
<organism evidence="2 3">
    <name type="scientific">Bacillus pseudomycoides</name>
    <dbReference type="NCBI Taxonomy" id="64104"/>
    <lineage>
        <taxon>Bacteria</taxon>
        <taxon>Bacillati</taxon>
        <taxon>Bacillota</taxon>
        <taxon>Bacilli</taxon>
        <taxon>Bacillales</taxon>
        <taxon>Bacillaceae</taxon>
        <taxon>Bacillus</taxon>
        <taxon>Bacillus cereus group</taxon>
    </lineage>
</organism>
<dbReference type="Pfam" id="PF12728">
    <property type="entry name" value="HTH_17"/>
    <property type="match status" value="1"/>
</dbReference>
<evidence type="ECO:0000313" key="3">
    <source>
        <dbReference type="Proteomes" id="UP000221020"/>
    </source>
</evidence>
<name>A0AA91VBV9_9BACI</name>
<dbReference type="AlphaFoldDB" id="A0AA91VBV9"/>
<evidence type="ECO:0000313" key="2">
    <source>
        <dbReference type="EMBL" id="PED82303.1"/>
    </source>
</evidence>
<dbReference type="GO" id="GO:0003677">
    <property type="term" value="F:DNA binding"/>
    <property type="evidence" value="ECO:0007669"/>
    <property type="project" value="InterPro"/>
</dbReference>
<dbReference type="Proteomes" id="UP000221020">
    <property type="component" value="Unassembled WGS sequence"/>
</dbReference>